<evidence type="ECO:0000256" key="5">
    <source>
        <dbReference type="ARBA" id="ARBA00022692"/>
    </source>
</evidence>
<dbReference type="OrthoDB" id="5599171at2759"/>
<keyword evidence="9" id="KW-0539">Nucleus</keyword>
<dbReference type="GO" id="GO:0019888">
    <property type="term" value="F:protein phosphatase regulator activity"/>
    <property type="evidence" value="ECO:0007669"/>
    <property type="project" value="InterPro"/>
</dbReference>
<keyword evidence="5 12" id="KW-0812">Transmembrane</keyword>
<evidence type="ECO:0000256" key="12">
    <source>
        <dbReference type="SAM" id="Phobius"/>
    </source>
</evidence>
<feature type="transmembrane region" description="Helical" evidence="12">
    <location>
        <begin position="64"/>
        <end position="85"/>
    </location>
</feature>
<evidence type="ECO:0000256" key="8">
    <source>
        <dbReference type="ARBA" id="ARBA00023136"/>
    </source>
</evidence>
<evidence type="ECO:0000256" key="4">
    <source>
        <dbReference type="ARBA" id="ARBA00022490"/>
    </source>
</evidence>
<comment type="subcellular location">
    <subcellularLocation>
        <location evidence="2">Cytoplasm</location>
    </subcellularLocation>
    <subcellularLocation>
        <location evidence="1">Nucleus membrane</location>
        <topology evidence="1">Multi-pass membrane protein</topology>
    </subcellularLocation>
</comment>
<feature type="transmembrane region" description="Helical" evidence="12">
    <location>
        <begin position="39"/>
        <end position="58"/>
    </location>
</feature>
<evidence type="ECO:0000256" key="9">
    <source>
        <dbReference type="ARBA" id="ARBA00023242"/>
    </source>
</evidence>
<protein>
    <recommendedName>
        <fullName evidence="10">Transmembrane protein 188</fullName>
    </recommendedName>
</protein>
<dbReference type="GO" id="GO:0031965">
    <property type="term" value="C:nuclear membrane"/>
    <property type="evidence" value="ECO:0007669"/>
    <property type="project" value="UniProtKB-SubCell"/>
</dbReference>
<accession>A0A3G2S1V0</accession>
<dbReference type="GO" id="GO:0006629">
    <property type="term" value="P:lipid metabolic process"/>
    <property type="evidence" value="ECO:0007669"/>
    <property type="project" value="UniProtKB-KW"/>
</dbReference>
<evidence type="ECO:0000256" key="1">
    <source>
        <dbReference type="ARBA" id="ARBA00004232"/>
    </source>
</evidence>
<dbReference type="STRING" id="425264.A0A3G2S1V0"/>
<keyword evidence="4" id="KW-0963">Cytoplasm</keyword>
<dbReference type="EMBL" id="CP033149">
    <property type="protein sequence ID" value="AYO41944.1"/>
    <property type="molecule type" value="Genomic_DNA"/>
</dbReference>
<evidence type="ECO:0000313" key="13">
    <source>
        <dbReference type="EMBL" id="AYO41944.1"/>
    </source>
</evidence>
<proteinExistence type="inferred from homology"/>
<organism evidence="13 14">
    <name type="scientific">Malassezia restricta (strain ATCC 96810 / NBRC 103918 / CBS 7877)</name>
    <name type="common">Seborrheic dermatitis infection agent</name>
    <dbReference type="NCBI Taxonomy" id="425264"/>
    <lineage>
        <taxon>Eukaryota</taxon>
        <taxon>Fungi</taxon>
        <taxon>Dikarya</taxon>
        <taxon>Basidiomycota</taxon>
        <taxon>Ustilaginomycotina</taxon>
        <taxon>Malasseziomycetes</taxon>
        <taxon>Malasseziales</taxon>
        <taxon>Malasseziaceae</taxon>
        <taxon>Malassezia</taxon>
    </lineage>
</organism>
<dbReference type="GO" id="GO:0071595">
    <property type="term" value="C:Nem1-Spo7 phosphatase complex"/>
    <property type="evidence" value="ECO:0007669"/>
    <property type="project" value="InterPro"/>
</dbReference>
<reference evidence="13 14" key="1">
    <citation type="submission" date="2018-10" db="EMBL/GenBank/DDBJ databases">
        <title>Complete genome sequence of Malassezia restricta CBS 7877.</title>
        <authorList>
            <person name="Morand S.C."/>
            <person name="Bertignac M."/>
            <person name="Iltis A."/>
            <person name="Kolder I."/>
            <person name="Pirovano W."/>
            <person name="Jourdain R."/>
            <person name="Clavaud C."/>
        </authorList>
    </citation>
    <scope>NUCLEOTIDE SEQUENCE [LARGE SCALE GENOMIC DNA]</scope>
    <source>
        <strain evidence="13 14">CBS 7877</strain>
    </source>
</reference>
<comment type="similarity">
    <text evidence="3">Belongs to the CNEP1R1 family.</text>
</comment>
<dbReference type="VEuPathDB" id="FungiDB:DNF11_0994"/>
<evidence type="ECO:0000256" key="7">
    <source>
        <dbReference type="ARBA" id="ARBA00023098"/>
    </source>
</evidence>
<sequence>MDRCTPMPSTAAFRDLLIFEERLKQNAARLKNRKQKYQAFLAFLVTFILYMLYTVLRASSERNVLYYIRVGLLWIGCMMLFLFFASGYYADAIRTANEFVPQANRSLHTFNMHLHMPRSSWMGSWRMPWSSPSLNGGDASGETRACHGPFSDGRRPRSIFPHHGTPTTSPPPNERGELIFSSRVDHDFREGYERYRNAFERKRHEKIKAQQRNQPALWDSWPFFKK</sequence>
<gene>
    <name evidence="13" type="primary">spo7</name>
    <name evidence="13" type="ORF">DNF11_0994</name>
</gene>
<dbReference type="GO" id="GO:0005737">
    <property type="term" value="C:cytoplasm"/>
    <property type="evidence" value="ECO:0007669"/>
    <property type="project" value="UniProtKB-SubCell"/>
</dbReference>
<dbReference type="PANTHER" id="PTHR20996">
    <property type="entry name" value="NUCLEAR ENVELOPE PHOSPHATASE-REGULATORY SUBUNIT 1"/>
    <property type="match status" value="1"/>
</dbReference>
<evidence type="ECO:0000256" key="3">
    <source>
        <dbReference type="ARBA" id="ARBA00010998"/>
    </source>
</evidence>
<name>A0A3G2S1V0_MALR7</name>
<dbReference type="Pfam" id="PF03907">
    <property type="entry name" value="Spo7"/>
    <property type="match status" value="1"/>
</dbReference>
<dbReference type="PANTHER" id="PTHR20996:SF1">
    <property type="entry name" value="NUCLEAR ENVELOPE PHOSPHATASE-REGULATORY SUBUNIT 1"/>
    <property type="match status" value="1"/>
</dbReference>
<dbReference type="AlphaFoldDB" id="A0A3G2S1V0"/>
<evidence type="ECO:0000256" key="11">
    <source>
        <dbReference type="SAM" id="MobiDB-lite"/>
    </source>
</evidence>
<dbReference type="InterPro" id="IPR005605">
    <property type="entry name" value="Spo7"/>
</dbReference>
<evidence type="ECO:0000256" key="2">
    <source>
        <dbReference type="ARBA" id="ARBA00004496"/>
    </source>
</evidence>
<keyword evidence="14" id="KW-1185">Reference proteome</keyword>
<keyword evidence="7" id="KW-0443">Lipid metabolism</keyword>
<dbReference type="InterPro" id="IPR019168">
    <property type="entry name" value="NEP1-R1"/>
</dbReference>
<keyword evidence="6 12" id="KW-1133">Transmembrane helix</keyword>
<evidence type="ECO:0000256" key="10">
    <source>
        <dbReference type="ARBA" id="ARBA00030458"/>
    </source>
</evidence>
<dbReference type="Proteomes" id="UP000269793">
    <property type="component" value="Chromosome II"/>
</dbReference>
<evidence type="ECO:0000313" key="14">
    <source>
        <dbReference type="Proteomes" id="UP000269793"/>
    </source>
</evidence>
<keyword evidence="8 12" id="KW-0472">Membrane</keyword>
<evidence type="ECO:0000256" key="6">
    <source>
        <dbReference type="ARBA" id="ARBA00022989"/>
    </source>
</evidence>
<feature type="region of interest" description="Disordered" evidence="11">
    <location>
        <begin position="136"/>
        <end position="176"/>
    </location>
</feature>